<organism evidence="2 3">
    <name type="scientific">Cellulomonas uda</name>
    <dbReference type="NCBI Taxonomy" id="1714"/>
    <lineage>
        <taxon>Bacteria</taxon>
        <taxon>Bacillati</taxon>
        <taxon>Actinomycetota</taxon>
        <taxon>Actinomycetes</taxon>
        <taxon>Micrococcales</taxon>
        <taxon>Cellulomonadaceae</taxon>
        <taxon>Cellulomonas</taxon>
    </lineage>
</organism>
<protein>
    <recommendedName>
        <fullName evidence="4">DUF624 domain-containing protein</fullName>
    </recommendedName>
</protein>
<accession>A0A4Y3K9Y6</accession>
<comment type="caution">
    <text evidence="2">The sequence shown here is derived from an EMBL/GenBank/DDBJ whole genome shotgun (WGS) entry which is preliminary data.</text>
</comment>
<keyword evidence="1" id="KW-0472">Membrane</keyword>
<name>A0A4Y3K9Y6_CELUD</name>
<dbReference type="AlphaFoldDB" id="A0A4Y3K9Y6"/>
<feature type="transmembrane region" description="Helical" evidence="1">
    <location>
        <begin position="108"/>
        <end position="126"/>
    </location>
</feature>
<sequence length="236" mass="24991">MTVADRSTPASEIGRGPLSRWSAAVYWALVIELLIVLTSLPGLLALALLDRSVSNAPLVALCLVPLGPALGAATYAWRAYLVSPPDQRDLTPASWFWRGYRLSWRDVLAWWVPMLVVLALLAVDVLHAGAVVGQGWAVASLVVAVALLVWAGNALVLSSLFAFRTRDVVRLAAYYLAARPVAALGNLTLVVLGATLATVTTDRLVLALATLAVASLVRTATPVVADVTARFTSPTD</sequence>
<evidence type="ECO:0000313" key="3">
    <source>
        <dbReference type="Proteomes" id="UP000315842"/>
    </source>
</evidence>
<keyword evidence="1" id="KW-1133">Transmembrane helix</keyword>
<dbReference type="EMBL" id="BJLP01000007">
    <property type="protein sequence ID" value="GEA80224.1"/>
    <property type="molecule type" value="Genomic_DNA"/>
</dbReference>
<dbReference type="Pfam" id="PF04854">
    <property type="entry name" value="DUF624"/>
    <property type="match status" value="1"/>
</dbReference>
<dbReference type="Proteomes" id="UP000315842">
    <property type="component" value="Unassembled WGS sequence"/>
</dbReference>
<feature type="transmembrane region" description="Helical" evidence="1">
    <location>
        <begin position="138"/>
        <end position="161"/>
    </location>
</feature>
<dbReference type="RefSeq" id="WP_208404922.1">
    <property type="nucleotide sequence ID" value="NZ_BJLP01000007.1"/>
</dbReference>
<proteinExistence type="predicted"/>
<feature type="transmembrane region" description="Helical" evidence="1">
    <location>
        <begin position="24"/>
        <end position="49"/>
    </location>
</feature>
<feature type="transmembrane region" description="Helical" evidence="1">
    <location>
        <begin position="56"/>
        <end position="77"/>
    </location>
</feature>
<evidence type="ECO:0000256" key="1">
    <source>
        <dbReference type="SAM" id="Phobius"/>
    </source>
</evidence>
<keyword evidence="1" id="KW-0812">Transmembrane</keyword>
<dbReference type="InterPro" id="IPR006938">
    <property type="entry name" value="DUF624"/>
</dbReference>
<keyword evidence="3" id="KW-1185">Reference proteome</keyword>
<feature type="transmembrane region" description="Helical" evidence="1">
    <location>
        <begin position="173"/>
        <end position="197"/>
    </location>
</feature>
<gene>
    <name evidence="2" type="ORF">CUD01_06680</name>
</gene>
<evidence type="ECO:0000313" key="2">
    <source>
        <dbReference type="EMBL" id="GEA80224.1"/>
    </source>
</evidence>
<evidence type="ECO:0008006" key="4">
    <source>
        <dbReference type="Google" id="ProtNLM"/>
    </source>
</evidence>
<reference evidence="2 3" key="1">
    <citation type="submission" date="2019-06" db="EMBL/GenBank/DDBJ databases">
        <title>Whole genome shotgun sequence of Cellulomonas uda NBRC 3747.</title>
        <authorList>
            <person name="Hosoyama A."/>
            <person name="Uohara A."/>
            <person name="Ohji S."/>
            <person name="Ichikawa N."/>
        </authorList>
    </citation>
    <scope>NUCLEOTIDE SEQUENCE [LARGE SCALE GENOMIC DNA]</scope>
    <source>
        <strain evidence="2 3">NBRC 3747</strain>
    </source>
</reference>